<evidence type="ECO:0000256" key="1">
    <source>
        <dbReference type="SAM" id="Phobius"/>
    </source>
</evidence>
<evidence type="ECO:0008006" key="4">
    <source>
        <dbReference type="Google" id="ProtNLM"/>
    </source>
</evidence>
<feature type="transmembrane region" description="Helical" evidence="1">
    <location>
        <begin position="6"/>
        <end position="25"/>
    </location>
</feature>
<feature type="transmembrane region" description="Helical" evidence="1">
    <location>
        <begin position="46"/>
        <end position="64"/>
    </location>
</feature>
<reference evidence="2" key="1">
    <citation type="submission" date="2019-12" db="EMBL/GenBank/DDBJ databases">
        <title>Clostridiaceae gen. nov. sp. nov., isolated from sediment in Xinjiang, China.</title>
        <authorList>
            <person name="Zhang R."/>
        </authorList>
    </citation>
    <scope>NUCLEOTIDE SEQUENCE</scope>
    <source>
        <strain evidence="2">D2Q-11</strain>
    </source>
</reference>
<comment type="caution">
    <text evidence="2">The sequence shown here is derived from an EMBL/GenBank/DDBJ whole genome shotgun (WGS) entry which is preliminary data.</text>
</comment>
<evidence type="ECO:0000313" key="2">
    <source>
        <dbReference type="EMBL" id="MBS4537906.1"/>
    </source>
</evidence>
<protein>
    <recommendedName>
        <fullName evidence="4">DUF5673 domain-containing protein</fullName>
    </recommendedName>
</protein>
<gene>
    <name evidence="2" type="ORF">GOQ27_05500</name>
</gene>
<keyword evidence="1" id="KW-1133">Transmembrane helix</keyword>
<keyword evidence="3" id="KW-1185">Reference proteome</keyword>
<keyword evidence="1" id="KW-0812">Transmembrane</keyword>
<dbReference type="EMBL" id="WSFT01000024">
    <property type="protein sequence ID" value="MBS4537906.1"/>
    <property type="molecule type" value="Genomic_DNA"/>
</dbReference>
<feature type="transmembrane region" description="Helical" evidence="1">
    <location>
        <begin position="70"/>
        <end position="90"/>
    </location>
</feature>
<dbReference type="Proteomes" id="UP000724672">
    <property type="component" value="Unassembled WGS sequence"/>
</dbReference>
<dbReference type="AlphaFoldDB" id="A0A942Z5X8"/>
<accession>A0A942Z5X8</accession>
<keyword evidence="1" id="KW-0472">Membrane</keyword>
<proteinExistence type="predicted"/>
<organism evidence="2 3">
    <name type="scientific">Anaeromonas frigoriresistens</name>
    <dbReference type="NCBI Taxonomy" id="2683708"/>
    <lineage>
        <taxon>Bacteria</taxon>
        <taxon>Bacillati</taxon>
        <taxon>Bacillota</taxon>
        <taxon>Tissierellia</taxon>
        <taxon>Tissierellales</taxon>
        <taxon>Thermohalobacteraceae</taxon>
        <taxon>Anaeromonas</taxon>
    </lineage>
</organism>
<evidence type="ECO:0000313" key="3">
    <source>
        <dbReference type="Proteomes" id="UP000724672"/>
    </source>
</evidence>
<sequence length="169" mass="19659">MESTYFVLTFLVLVFAVVSFLKDRANTKLGGKVLYKGRKEGKTVTIIKWILFSIAIIYILYGAYNAVKGGSIMAGMDIGVFIAVYFIFFANYYTKPLMLVEEGVVKYNSFIRWKHIKGYEFKDTNGEKYKLILRYKRPSEMKIKKLIIDVYNKEEITKVLKDKVIRTKV</sequence>
<dbReference type="RefSeq" id="WP_203365835.1">
    <property type="nucleotide sequence ID" value="NZ_WSFT01000024.1"/>
</dbReference>
<name>A0A942Z5X8_9FIRM</name>